<dbReference type="GO" id="GO:0070449">
    <property type="term" value="C:elongin complex"/>
    <property type="evidence" value="ECO:0007669"/>
    <property type="project" value="InterPro"/>
</dbReference>
<dbReference type="Gene3D" id="6.10.250.3180">
    <property type="match status" value="1"/>
</dbReference>
<accession>A0A9Q9EN17</accession>
<name>A0A9Q9EN17_9PEZI</name>
<gene>
    <name evidence="2" type="ORF">Slin15195_G094030</name>
</gene>
<keyword evidence="3" id="KW-1185">Reference proteome</keyword>
<feature type="compositionally biased region" description="Low complexity" evidence="1">
    <location>
        <begin position="321"/>
        <end position="341"/>
    </location>
</feature>
<dbReference type="Pfam" id="PF06881">
    <property type="entry name" value="Elongin_A"/>
    <property type="match status" value="1"/>
</dbReference>
<protein>
    <submittedName>
        <fullName evidence="2">RNA polymerase II transcription factor SIII, subunit A</fullName>
    </submittedName>
</protein>
<dbReference type="InterPro" id="IPR051870">
    <property type="entry name" value="Elongin-A_domain"/>
</dbReference>
<evidence type="ECO:0000313" key="3">
    <source>
        <dbReference type="Proteomes" id="UP001056384"/>
    </source>
</evidence>
<dbReference type="PANTHER" id="PTHR15141:SF76">
    <property type="entry name" value="TRANSCRIPTION ELONGATION FACTOR B POLYPEPTIDE 3"/>
    <property type="match status" value="1"/>
</dbReference>
<dbReference type="EMBL" id="CP099425">
    <property type="protein sequence ID" value="USW56084.1"/>
    <property type="molecule type" value="Genomic_DNA"/>
</dbReference>
<reference evidence="2" key="1">
    <citation type="submission" date="2022-06" db="EMBL/GenBank/DDBJ databases">
        <title>Complete genome sequences of two strains of the flax pathogen Septoria linicola.</title>
        <authorList>
            <person name="Lapalu N."/>
            <person name="Simon A."/>
            <person name="Demenou B."/>
            <person name="Paumier D."/>
            <person name="Guillot M.-P."/>
            <person name="Gout L."/>
            <person name="Valade R."/>
        </authorList>
    </citation>
    <scope>NUCLEOTIDE SEQUENCE</scope>
    <source>
        <strain evidence="2">SE15195</strain>
    </source>
</reference>
<proteinExistence type="predicted"/>
<sequence>MPVSSLLAMAIRCAHRNIESIDNLSDMPFEMARPIMKKITNPHQLRELEINSPHLAEYTGEFWQAFIRRDLPNLPDKDMLYPKNPASWHKIYRKLMRSEKAREAEQEEQLRLTLLGNKVKKEEKKAMFVDRILHHAREEPTVFVDGQRKKGGWSAGPPTLNRAKNGTDALAAIRNKSAQNSRQLAMGRPFQSNVHGVNSTRGAQQIRQAPESMLREANQRGRMEIAPRDLLPHQRDMLQEQRRANATIKVHAPGRIRTAKFAAQHQKQNEDAVRQTREVNEARLRALTQSANAAASAKKSKAKFDFAPAPETGSPEPKYSTPIQPSTPAASPPAQAATPPKQASPPPVIIKKRPAPGGSIFMKPTKKARH</sequence>
<dbReference type="AlphaFoldDB" id="A0A9Q9EN17"/>
<dbReference type="PANTHER" id="PTHR15141">
    <property type="entry name" value="TRANSCRIPTION ELONGATION FACTOR B POLYPEPTIDE 3"/>
    <property type="match status" value="1"/>
</dbReference>
<organism evidence="2 3">
    <name type="scientific">Septoria linicola</name>
    <dbReference type="NCBI Taxonomy" id="215465"/>
    <lineage>
        <taxon>Eukaryota</taxon>
        <taxon>Fungi</taxon>
        <taxon>Dikarya</taxon>
        <taxon>Ascomycota</taxon>
        <taxon>Pezizomycotina</taxon>
        <taxon>Dothideomycetes</taxon>
        <taxon>Dothideomycetidae</taxon>
        <taxon>Mycosphaerellales</taxon>
        <taxon>Mycosphaerellaceae</taxon>
        <taxon>Septoria</taxon>
    </lineage>
</organism>
<dbReference type="GO" id="GO:0006368">
    <property type="term" value="P:transcription elongation by RNA polymerase II"/>
    <property type="evidence" value="ECO:0007669"/>
    <property type="project" value="InterPro"/>
</dbReference>
<feature type="region of interest" description="Disordered" evidence="1">
    <location>
        <begin position="290"/>
        <end position="370"/>
    </location>
</feature>
<dbReference type="Proteomes" id="UP001056384">
    <property type="component" value="Chromosome 8"/>
</dbReference>
<evidence type="ECO:0000256" key="1">
    <source>
        <dbReference type="SAM" id="MobiDB-lite"/>
    </source>
</evidence>
<evidence type="ECO:0000313" key="2">
    <source>
        <dbReference type="EMBL" id="USW56084.1"/>
    </source>
</evidence>
<dbReference type="InterPro" id="IPR010684">
    <property type="entry name" value="RNA_pol_II_trans_fac_SIII_A"/>
</dbReference>